<sequence length="304" mass="33925">MAAAFIRDSNIDRHVRSKRVCALTTVCLAGFIFTVINRTVTLFRPYLGYLFDDVVKTYCFVIPTVMVLLFVVIYGDCEYIIDLWELYPEDSVPRYILIKPTGSTNMRVYYDLPALTILMTILGTTDIGAVREERKLSPVSYYLAVGLVALVIIAYFLRGFSHAWRRNEWSSLFCITPEHPSFIRINSQAVEQEQIIVPQALLNAIYSAEVKEKALKTAPLPADSIKEVQKKPSGDDDLAKTQVSFLAGVDSKEQPPTTPTDTKGSSAESHPTSKGTSISIPRQSREEGNSREKGGGRSFLSTRP</sequence>
<keyword evidence="2" id="KW-0472">Membrane</keyword>
<dbReference type="EMBL" id="JOJR01000012">
    <property type="protein sequence ID" value="RCN51515.1"/>
    <property type="molecule type" value="Genomic_DNA"/>
</dbReference>
<dbReference type="AlphaFoldDB" id="A0A368H8A5"/>
<evidence type="ECO:0000256" key="1">
    <source>
        <dbReference type="SAM" id="MobiDB-lite"/>
    </source>
</evidence>
<feature type="transmembrane region" description="Helical" evidence="2">
    <location>
        <begin position="20"/>
        <end position="40"/>
    </location>
</feature>
<proteinExistence type="predicted"/>
<evidence type="ECO:0000313" key="3">
    <source>
        <dbReference type="EMBL" id="RCN51515.1"/>
    </source>
</evidence>
<feature type="region of interest" description="Disordered" evidence="1">
    <location>
        <begin position="226"/>
        <end position="304"/>
    </location>
</feature>
<accession>A0A368H8A5</accession>
<organism evidence="3 4">
    <name type="scientific">Ancylostoma caninum</name>
    <name type="common">Dog hookworm</name>
    <dbReference type="NCBI Taxonomy" id="29170"/>
    <lineage>
        <taxon>Eukaryota</taxon>
        <taxon>Metazoa</taxon>
        <taxon>Ecdysozoa</taxon>
        <taxon>Nematoda</taxon>
        <taxon>Chromadorea</taxon>
        <taxon>Rhabditida</taxon>
        <taxon>Rhabditina</taxon>
        <taxon>Rhabditomorpha</taxon>
        <taxon>Strongyloidea</taxon>
        <taxon>Ancylostomatidae</taxon>
        <taxon>Ancylostomatinae</taxon>
        <taxon>Ancylostoma</taxon>
    </lineage>
</organism>
<feature type="transmembrane region" description="Helical" evidence="2">
    <location>
        <begin position="108"/>
        <end position="127"/>
    </location>
</feature>
<evidence type="ECO:0000313" key="4">
    <source>
        <dbReference type="Proteomes" id="UP000252519"/>
    </source>
</evidence>
<gene>
    <name evidence="3" type="ORF">ANCCAN_02181</name>
</gene>
<dbReference type="OrthoDB" id="10398353at2759"/>
<reference evidence="3 4" key="1">
    <citation type="submission" date="2014-10" db="EMBL/GenBank/DDBJ databases">
        <title>Draft genome of the hookworm Ancylostoma caninum.</title>
        <authorList>
            <person name="Mitreva M."/>
        </authorList>
    </citation>
    <scope>NUCLEOTIDE SEQUENCE [LARGE SCALE GENOMIC DNA]</scope>
    <source>
        <strain evidence="3 4">Baltimore</strain>
    </source>
</reference>
<feature type="compositionally biased region" description="Basic and acidic residues" evidence="1">
    <location>
        <begin position="283"/>
        <end position="295"/>
    </location>
</feature>
<dbReference type="Proteomes" id="UP000252519">
    <property type="component" value="Unassembled WGS sequence"/>
</dbReference>
<protein>
    <submittedName>
        <fullName evidence="3">Uncharacterized protein</fullName>
    </submittedName>
</protein>
<comment type="caution">
    <text evidence="3">The sequence shown here is derived from an EMBL/GenBank/DDBJ whole genome shotgun (WGS) entry which is preliminary data.</text>
</comment>
<feature type="transmembrane region" description="Helical" evidence="2">
    <location>
        <begin position="139"/>
        <end position="157"/>
    </location>
</feature>
<keyword evidence="2" id="KW-1133">Transmembrane helix</keyword>
<keyword evidence="2" id="KW-0812">Transmembrane</keyword>
<feature type="transmembrane region" description="Helical" evidence="2">
    <location>
        <begin position="60"/>
        <end position="87"/>
    </location>
</feature>
<name>A0A368H8A5_ANCCA</name>
<keyword evidence="4" id="KW-1185">Reference proteome</keyword>
<feature type="compositionally biased region" description="Basic and acidic residues" evidence="1">
    <location>
        <begin position="226"/>
        <end position="239"/>
    </location>
</feature>
<evidence type="ECO:0000256" key="2">
    <source>
        <dbReference type="SAM" id="Phobius"/>
    </source>
</evidence>
<feature type="compositionally biased region" description="Polar residues" evidence="1">
    <location>
        <begin position="259"/>
        <end position="282"/>
    </location>
</feature>